<proteinExistence type="predicted"/>
<dbReference type="PROSITE" id="PS51450">
    <property type="entry name" value="LRR"/>
    <property type="match status" value="4"/>
</dbReference>
<dbReference type="SUPFAM" id="SSF52058">
    <property type="entry name" value="L domain-like"/>
    <property type="match status" value="1"/>
</dbReference>
<dbReference type="InterPro" id="IPR003591">
    <property type="entry name" value="Leu-rich_rpt_typical-subtyp"/>
</dbReference>
<evidence type="ECO:0000256" key="2">
    <source>
        <dbReference type="ARBA" id="ARBA00022737"/>
    </source>
</evidence>
<accession>A0A1G7HCP4</accession>
<dbReference type="InterPro" id="IPR032675">
    <property type="entry name" value="LRR_dom_sf"/>
</dbReference>
<dbReference type="EMBL" id="FNBT01000001">
    <property type="protein sequence ID" value="SDE98237.1"/>
    <property type="molecule type" value="Genomic_DNA"/>
</dbReference>
<dbReference type="Pfam" id="PF13516">
    <property type="entry name" value="LRR_6"/>
    <property type="match status" value="2"/>
</dbReference>
<evidence type="ECO:0000313" key="5">
    <source>
        <dbReference type="Proteomes" id="UP000199406"/>
    </source>
</evidence>
<protein>
    <submittedName>
        <fullName evidence="4">Leucine Rich repeat-containing protein</fullName>
    </submittedName>
</protein>
<keyword evidence="5" id="KW-1185">Reference proteome</keyword>
<dbReference type="Pfam" id="PF12799">
    <property type="entry name" value="LRR_4"/>
    <property type="match status" value="1"/>
</dbReference>
<feature type="transmembrane region" description="Helical" evidence="3">
    <location>
        <begin position="135"/>
        <end position="153"/>
    </location>
</feature>
<dbReference type="RefSeq" id="WP_176946210.1">
    <property type="nucleotide sequence ID" value="NZ_FNBT01000001.1"/>
</dbReference>
<sequence length="492" mass="49369">MLLASAVCAVPLLLAAARRVPAERLWGPVTAAGAVVLVLGLVGNGREDVFALADPATPLRDVAYQAAGTTAPLGWAAAGVALVLAGLAARSADRVLGVLATGIGVLLSAAVAAVLLARSVAASTSAVITVDRPRAGLAALALLAGLLLVVVAADRRTTPLPRPPRDAASSRAGAVRWVAVVAVLATVAGAGVWAWSWFGTSTEPARVVVDDALAACVAAAAGLPGATDGVSDRDLSAITDLSCTPETSALGPVRSLEGIQRLPNLVELDLSGNGLTDIAPLASLPQLGILDLSRNRISDISPLAALARLGTLTLTDNQVADIGPLAALPLHDLGLSQNPVSDLSPLAGTTTLNALGVAAAQVTDISALAGKDALRALDLSGNSITDVFPLAGLPTLDTLRLGGNAIVDPSPLGTVPTLLVLDLFGNRIDAVGGLADAPLLQELQLGANPLTDLRPLLRVESLVNLGLDETDGTRLTGIEELRAAGVSVNGLA</sequence>
<gene>
    <name evidence="4" type="ORF">SAMN05660662_0525</name>
</gene>
<evidence type="ECO:0000256" key="3">
    <source>
        <dbReference type="SAM" id="Phobius"/>
    </source>
</evidence>
<feature type="transmembrane region" description="Helical" evidence="3">
    <location>
        <begin position="62"/>
        <end position="88"/>
    </location>
</feature>
<keyword evidence="3" id="KW-0812">Transmembrane</keyword>
<name>A0A1G7HCP4_9ACTN</name>
<dbReference type="Proteomes" id="UP000199406">
    <property type="component" value="Unassembled WGS sequence"/>
</dbReference>
<feature type="transmembrane region" description="Helical" evidence="3">
    <location>
        <begin position="174"/>
        <end position="198"/>
    </location>
</feature>
<dbReference type="InterPro" id="IPR050836">
    <property type="entry name" value="SDS22/Internalin_LRR"/>
</dbReference>
<evidence type="ECO:0000313" key="4">
    <source>
        <dbReference type="EMBL" id="SDE98237.1"/>
    </source>
</evidence>
<dbReference type="PANTHER" id="PTHR46652">
    <property type="entry name" value="LEUCINE-RICH REPEAT AND IQ DOMAIN-CONTAINING PROTEIN 1-RELATED"/>
    <property type="match status" value="1"/>
</dbReference>
<organism evidence="4 5">
    <name type="scientific">Blastococcus aurantiacus</name>
    <dbReference type="NCBI Taxonomy" id="1550231"/>
    <lineage>
        <taxon>Bacteria</taxon>
        <taxon>Bacillati</taxon>
        <taxon>Actinomycetota</taxon>
        <taxon>Actinomycetes</taxon>
        <taxon>Geodermatophilales</taxon>
        <taxon>Geodermatophilaceae</taxon>
        <taxon>Blastococcus</taxon>
    </lineage>
</organism>
<dbReference type="AlphaFoldDB" id="A0A1G7HCP4"/>
<feature type="transmembrane region" description="Helical" evidence="3">
    <location>
        <begin position="95"/>
        <end position="115"/>
    </location>
</feature>
<keyword evidence="2" id="KW-0677">Repeat</keyword>
<dbReference type="Gene3D" id="3.80.10.10">
    <property type="entry name" value="Ribonuclease Inhibitor"/>
    <property type="match status" value="1"/>
</dbReference>
<dbReference type="STRING" id="1550231.SAMN05660662_0525"/>
<dbReference type="PANTHER" id="PTHR46652:SF3">
    <property type="entry name" value="LEUCINE-RICH REPEAT-CONTAINING PROTEIN 9"/>
    <property type="match status" value="1"/>
</dbReference>
<keyword evidence="1" id="KW-0433">Leucine-rich repeat</keyword>
<dbReference type="InterPro" id="IPR001611">
    <property type="entry name" value="Leu-rich_rpt"/>
</dbReference>
<keyword evidence="3" id="KW-0472">Membrane</keyword>
<dbReference type="InterPro" id="IPR025875">
    <property type="entry name" value="Leu-rich_rpt_4"/>
</dbReference>
<reference evidence="5" key="1">
    <citation type="submission" date="2016-10" db="EMBL/GenBank/DDBJ databases">
        <authorList>
            <person name="Varghese N."/>
            <person name="Submissions S."/>
        </authorList>
    </citation>
    <scope>NUCLEOTIDE SEQUENCE [LARGE SCALE GENOMIC DNA]</scope>
    <source>
        <strain evidence="5">DSM 44268</strain>
    </source>
</reference>
<dbReference type="SMART" id="SM00369">
    <property type="entry name" value="LRR_TYP"/>
    <property type="match status" value="2"/>
</dbReference>
<evidence type="ECO:0000256" key="1">
    <source>
        <dbReference type="ARBA" id="ARBA00022614"/>
    </source>
</evidence>
<keyword evidence="3" id="KW-1133">Transmembrane helix</keyword>